<gene>
    <name evidence="3" type="ORF">DFH08DRAFT_872670</name>
</gene>
<reference evidence="3" key="1">
    <citation type="submission" date="2023-03" db="EMBL/GenBank/DDBJ databases">
        <title>Massive genome expansion in bonnet fungi (Mycena s.s.) driven by repeated elements and novel gene families across ecological guilds.</title>
        <authorList>
            <consortium name="Lawrence Berkeley National Laboratory"/>
            <person name="Harder C.B."/>
            <person name="Miyauchi S."/>
            <person name="Viragh M."/>
            <person name="Kuo A."/>
            <person name="Thoen E."/>
            <person name="Andreopoulos B."/>
            <person name="Lu D."/>
            <person name="Skrede I."/>
            <person name="Drula E."/>
            <person name="Henrissat B."/>
            <person name="Morin E."/>
            <person name="Kohler A."/>
            <person name="Barry K."/>
            <person name="LaButti K."/>
            <person name="Morin E."/>
            <person name="Salamov A."/>
            <person name="Lipzen A."/>
            <person name="Mereny Z."/>
            <person name="Hegedus B."/>
            <person name="Baldrian P."/>
            <person name="Stursova M."/>
            <person name="Weitz H."/>
            <person name="Taylor A."/>
            <person name="Grigoriev I.V."/>
            <person name="Nagy L.G."/>
            <person name="Martin F."/>
            <person name="Kauserud H."/>
        </authorList>
    </citation>
    <scope>NUCLEOTIDE SEQUENCE</scope>
    <source>
        <strain evidence="3">CBHHK002</strain>
    </source>
</reference>
<evidence type="ECO:0000256" key="2">
    <source>
        <dbReference type="SAM" id="Phobius"/>
    </source>
</evidence>
<protein>
    <recommendedName>
        <fullName evidence="5">VanZ-like domain-containing protein</fullName>
    </recommendedName>
</protein>
<keyword evidence="2" id="KW-0812">Transmembrane</keyword>
<feature type="transmembrane region" description="Helical" evidence="2">
    <location>
        <begin position="97"/>
        <end position="117"/>
    </location>
</feature>
<feature type="transmembrane region" description="Helical" evidence="2">
    <location>
        <begin position="129"/>
        <end position="149"/>
    </location>
</feature>
<evidence type="ECO:0008006" key="5">
    <source>
        <dbReference type="Google" id="ProtNLM"/>
    </source>
</evidence>
<keyword evidence="4" id="KW-1185">Reference proteome</keyword>
<evidence type="ECO:0000313" key="3">
    <source>
        <dbReference type="EMBL" id="KAJ7343424.1"/>
    </source>
</evidence>
<dbReference type="PANTHER" id="PTHR28008:SF1">
    <property type="entry name" value="DOMAIN PROTEIN, PUTATIVE (AFU_ORTHOLOGUE AFUA_3G10980)-RELATED"/>
    <property type="match status" value="1"/>
</dbReference>
<accession>A0AAD6ZYD2</accession>
<feature type="region of interest" description="Disordered" evidence="1">
    <location>
        <begin position="214"/>
        <end position="254"/>
    </location>
</feature>
<comment type="caution">
    <text evidence="3">The sequence shown here is derived from an EMBL/GenBank/DDBJ whole genome shotgun (WGS) entry which is preliminary data.</text>
</comment>
<evidence type="ECO:0000313" key="4">
    <source>
        <dbReference type="Proteomes" id="UP001218218"/>
    </source>
</evidence>
<sequence>MAQQNGRRMFIRGFKTIMKSYRVRIPKYEHLPIRLRPWFLLFTTLVMFVLAFLGFTNFSRSLPLNDKALHFLCFGLATGVFYFIFDVEEDQRRVWFWRNSALIITGFVCFFCGGILSEFVQSMLPYKEFQFGDVVANLLGSSVGLFASYHMERYYRKRREIARLYQPLDAGSMSDLEDEDDGVQLLPTHAAAPKGGQKGVTRLTDVWDEREELFGIGGDSDDEDPLTPRLVRAPAPQHPAPNEPSVPKIFVTGD</sequence>
<organism evidence="3 4">
    <name type="scientific">Mycena albidolilacea</name>
    <dbReference type="NCBI Taxonomy" id="1033008"/>
    <lineage>
        <taxon>Eukaryota</taxon>
        <taxon>Fungi</taxon>
        <taxon>Dikarya</taxon>
        <taxon>Basidiomycota</taxon>
        <taxon>Agaricomycotina</taxon>
        <taxon>Agaricomycetes</taxon>
        <taxon>Agaricomycetidae</taxon>
        <taxon>Agaricales</taxon>
        <taxon>Marasmiineae</taxon>
        <taxon>Mycenaceae</taxon>
        <taxon>Mycena</taxon>
    </lineage>
</organism>
<feature type="transmembrane region" description="Helical" evidence="2">
    <location>
        <begin position="38"/>
        <end position="56"/>
    </location>
</feature>
<dbReference type="AlphaFoldDB" id="A0AAD6ZYD2"/>
<keyword evidence="2" id="KW-0472">Membrane</keyword>
<dbReference type="EMBL" id="JARIHO010000023">
    <property type="protein sequence ID" value="KAJ7343424.1"/>
    <property type="molecule type" value="Genomic_DNA"/>
</dbReference>
<feature type="transmembrane region" description="Helical" evidence="2">
    <location>
        <begin position="68"/>
        <end position="85"/>
    </location>
</feature>
<evidence type="ECO:0000256" key="1">
    <source>
        <dbReference type="SAM" id="MobiDB-lite"/>
    </source>
</evidence>
<name>A0AAD6ZYD2_9AGAR</name>
<keyword evidence="2" id="KW-1133">Transmembrane helix</keyword>
<dbReference type="Proteomes" id="UP001218218">
    <property type="component" value="Unassembled WGS sequence"/>
</dbReference>
<dbReference type="PANTHER" id="PTHR28008">
    <property type="entry name" value="DOMAIN PROTEIN, PUTATIVE (AFU_ORTHOLOGUE AFUA_3G10980)-RELATED"/>
    <property type="match status" value="1"/>
</dbReference>
<proteinExistence type="predicted"/>